<name>A0A4U0P0I1_9SPHI</name>
<proteinExistence type="predicted"/>
<dbReference type="OrthoDB" id="630434at2"/>
<accession>A0A4U0P0I1</accession>
<dbReference type="Gene3D" id="2.20.20.130">
    <property type="match status" value="1"/>
</dbReference>
<dbReference type="Pfam" id="PF14322">
    <property type="entry name" value="SusD-like_3"/>
    <property type="match status" value="1"/>
</dbReference>
<keyword evidence="3" id="KW-1185">Reference proteome</keyword>
<gene>
    <name evidence="2" type="ORF">FAZ15_11005</name>
</gene>
<dbReference type="InterPro" id="IPR033985">
    <property type="entry name" value="SusD-like_N"/>
</dbReference>
<protein>
    <submittedName>
        <fullName evidence="2">RagB/SusD family nutrient uptake outer membrane protein</fullName>
    </submittedName>
</protein>
<feature type="domain" description="SusD-like N-terminal" evidence="1">
    <location>
        <begin position="23"/>
        <end position="229"/>
    </location>
</feature>
<dbReference type="EMBL" id="SUME01000004">
    <property type="protein sequence ID" value="TJZ60520.1"/>
    <property type="molecule type" value="Genomic_DNA"/>
</dbReference>
<evidence type="ECO:0000259" key="1">
    <source>
        <dbReference type="Pfam" id="PF14322"/>
    </source>
</evidence>
<evidence type="ECO:0000313" key="3">
    <source>
        <dbReference type="Proteomes" id="UP000306808"/>
    </source>
</evidence>
<dbReference type="PROSITE" id="PS51257">
    <property type="entry name" value="PROKAR_LIPOPROTEIN"/>
    <property type="match status" value="1"/>
</dbReference>
<organism evidence="2 3">
    <name type="scientific">Sphingobacterium olei</name>
    <dbReference type="NCBI Taxonomy" id="2571155"/>
    <lineage>
        <taxon>Bacteria</taxon>
        <taxon>Pseudomonadati</taxon>
        <taxon>Bacteroidota</taxon>
        <taxon>Sphingobacteriia</taxon>
        <taxon>Sphingobacteriales</taxon>
        <taxon>Sphingobacteriaceae</taxon>
        <taxon>Sphingobacterium</taxon>
    </lineage>
</organism>
<dbReference type="SUPFAM" id="SSF48452">
    <property type="entry name" value="TPR-like"/>
    <property type="match status" value="1"/>
</dbReference>
<reference evidence="2 3" key="1">
    <citation type="submission" date="2019-04" db="EMBL/GenBank/DDBJ databases">
        <title>Sphingobacterium olei sp. nov., isolated from oil-contaminated soil.</title>
        <authorList>
            <person name="Liu B."/>
        </authorList>
    </citation>
    <scope>NUCLEOTIDE SEQUENCE [LARGE SCALE GENOMIC DNA]</scope>
    <source>
        <strain evidence="2 3">HAL-9</strain>
    </source>
</reference>
<dbReference type="Gene3D" id="1.25.40.900">
    <property type="match status" value="1"/>
</dbReference>
<dbReference type="AlphaFoldDB" id="A0A4U0P0I1"/>
<dbReference type="RefSeq" id="WP_136901367.1">
    <property type="nucleotide sequence ID" value="NZ_SUME01000004.1"/>
</dbReference>
<dbReference type="InterPro" id="IPR011990">
    <property type="entry name" value="TPR-like_helical_dom_sf"/>
</dbReference>
<comment type="caution">
    <text evidence="2">The sequence shown here is derived from an EMBL/GenBank/DDBJ whole genome shotgun (WGS) entry which is preliminary data.</text>
</comment>
<sequence length="424" mass="49552">MNTIKRYFKTLLLLFSLTGCGKEFLDIKRNSNQVVPKNISDYQALLDYNPVMNNAGSFELVCLGTDEYTLPGKTWETASPVYYTHVKNGYIWADDVYEGKEVNDWNWAYQRIMYANLALDVDKLEVSPDQENNRNNVRGQAMFHRAFTFYQLVQAFCKPFNPGSAETDPGIPLRLDYDVSVTVDRGTLKEVYAQILQDLTTAVDLLPDFQENNYRPSRLATYALLARVYREMDRWDEALASVQYVLERKLDLLNFNDFDDAGLYSFENMNRGLLNPEILFYCHTSAGYIQSNGVVTEEFINKYKDHDLRKYLFFKDDKKFYGSYEDIPLRAFVDEMSRWEGFTVKDWRCIPRDKKINVSVCYLNDRQEVYAAIRKAGVLLYEENGMISFCAEDNNRRVVFKQSNDVGKPYLDHESERSVHNEWK</sequence>
<dbReference type="Proteomes" id="UP000306808">
    <property type="component" value="Unassembled WGS sequence"/>
</dbReference>
<evidence type="ECO:0000313" key="2">
    <source>
        <dbReference type="EMBL" id="TJZ60520.1"/>
    </source>
</evidence>
<dbReference type="Gene3D" id="1.25.40.390">
    <property type="match status" value="1"/>
</dbReference>